<organism evidence="1 2">
    <name type="scientific">Sphaerodactylus townsendi</name>
    <dbReference type="NCBI Taxonomy" id="933632"/>
    <lineage>
        <taxon>Eukaryota</taxon>
        <taxon>Metazoa</taxon>
        <taxon>Chordata</taxon>
        <taxon>Craniata</taxon>
        <taxon>Vertebrata</taxon>
        <taxon>Euteleostomi</taxon>
        <taxon>Lepidosauria</taxon>
        <taxon>Squamata</taxon>
        <taxon>Bifurcata</taxon>
        <taxon>Gekkota</taxon>
        <taxon>Sphaerodactylidae</taxon>
        <taxon>Sphaerodactylus</taxon>
    </lineage>
</organism>
<dbReference type="EMBL" id="CM037624">
    <property type="protein sequence ID" value="KAH8010580.1"/>
    <property type="molecule type" value="Genomic_DNA"/>
</dbReference>
<protein>
    <submittedName>
        <fullName evidence="1">Uncharacterized protein</fullName>
    </submittedName>
</protein>
<evidence type="ECO:0000313" key="2">
    <source>
        <dbReference type="Proteomes" id="UP000827872"/>
    </source>
</evidence>
<proteinExistence type="predicted"/>
<name>A0ACB8FTQ6_9SAUR</name>
<reference evidence="1" key="1">
    <citation type="submission" date="2021-08" db="EMBL/GenBank/DDBJ databases">
        <title>The first chromosome-level gecko genome reveals the dynamic sex chromosomes of Neotropical dwarf geckos (Sphaerodactylidae: Sphaerodactylus).</title>
        <authorList>
            <person name="Pinto B.J."/>
            <person name="Keating S.E."/>
            <person name="Gamble T."/>
        </authorList>
    </citation>
    <scope>NUCLEOTIDE SEQUENCE</scope>
    <source>
        <strain evidence="1">TG3544</strain>
    </source>
</reference>
<dbReference type="Proteomes" id="UP000827872">
    <property type="component" value="Linkage Group LG11"/>
</dbReference>
<accession>A0ACB8FTQ6</accession>
<keyword evidence="2" id="KW-1185">Reference proteome</keyword>
<gene>
    <name evidence="1" type="ORF">K3G42_008243</name>
</gene>
<sequence length="252" mass="28586">MCADESLFAVMNKLEVISKQKRLHSRVSPDGTTFYITSEMFCIEIQFKADGDVLEVKLIQPGESPQIYEDMLLILRTKNYEAFGEVLEELVNLYQTSGKRETKARMYLALQSLEKDITSLSLLDRVPNEKRITKILCGKVGYLRSRIGGTPMSLEFYLSPSQILEEQLTPGLQIPGMKAFVTIGGSDITHRLPLYPMIVDSWTEEAGHPVFLPLTDKLCMKSLACFFLKFHQPFPMSSSNIHQLQELTGRLI</sequence>
<evidence type="ECO:0000313" key="1">
    <source>
        <dbReference type="EMBL" id="KAH8010580.1"/>
    </source>
</evidence>
<comment type="caution">
    <text evidence="1">The sequence shown here is derived from an EMBL/GenBank/DDBJ whole genome shotgun (WGS) entry which is preliminary data.</text>
</comment>